<evidence type="ECO:0000313" key="2">
    <source>
        <dbReference type="EMBL" id="QNT79095.1"/>
    </source>
</evidence>
<dbReference type="InterPro" id="IPR012644">
    <property type="entry name" value="CHP02300_FYDLN_acid"/>
</dbReference>
<name>A0A7H1NTI5_9PROT</name>
<dbReference type="EMBL" id="CP060244">
    <property type="protein sequence ID" value="QNT79095.1"/>
    <property type="molecule type" value="Genomic_DNA"/>
</dbReference>
<accession>A0A7H1NTI5</accession>
<dbReference type="Pfam" id="PF09538">
    <property type="entry name" value="FYDLN_acid"/>
    <property type="match status" value="1"/>
</dbReference>
<dbReference type="KEGG" id="ebla:JGUZn3_18810"/>
<protein>
    <recommendedName>
        <fullName evidence="4">TIGR02300 family protein</fullName>
    </recommendedName>
</protein>
<keyword evidence="3" id="KW-1185">Reference proteome</keyword>
<feature type="compositionally biased region" description="Basic and acidic residues" evidence="1">
    <location>
        <begin position="55"/>
        <end position="65"/>
    </location>
</feature>
<reference evidence="2 3" key="1">
    <citation type="submission" date="2020-08" db="EMBL/GenBank/DDBJ databases">
        <title>Complete genome sequence of Entomobacter blattae G55GP.</title>
        <authorList>
            <person name="Poehlein A."/>
            <person name="Guzman J."/>
            <person name="Daniel R."/>
            <person name="Vilcinskas A."/>
        </authorList>
    </citation>
    <scope>NUCLEOTIDE SEQUENCE [LARGE SCALE GENOMIC DNA]</scope>
    <source>
        <strain evidence="2 3">G55GP</strain>
    </source>
</reference>
<dbReference type="Proteomes" id="UP000516349">
    <property type="component" value="Chromosome"/>
</dbReference>
<feature type="compositionally biased region" description="Acidic residues" evidence="1">
    <location>
        <begin position="66"/>
        <end position="104"/>
    </location>
</feature>
<evidence type="ECO:0000256" key="1">
    <source>
        <dbReference type="SAM" id="MobiDB-lite"/>
    </source>
</evidence>
<feature type="region of interest" description="Disordered" evidence="1">
    <location>
        <begin position="37"/>
        <end position="104"/>
    </location>
</feature>
<evidence type="ECO:0000313" key="3">
    <source>
        <dbReference type="Proteomes" id="UP000516349"/>
    </source>
</evidence>
<evidence type="ECO:0008006" key="4">
    <source>
        <dbReference type="Google" id="ProtNLM"/>
    </source>
</evidence>
<gene>
    <name evidence="2" type="ORF">JGUZn3_18810</name>
</gene>
<proteinExistence type="predicted"/>
<dbReference type="AlphaFoldDB" id="A0A7H1NTI5"/>
<organism evidence="2 3">
    <name type="scientific">Entomobacter blattae</name>
    <dbReference type="NCBI Taxonomy" id="2762277"/>
    <lineage>
        <taxon>Bacteria</taxon>
        <taxon>Pseudomonadati</taxon>
        <taxon>Pseudomonadota</taxon>
        <taxon>Alphaproteobacteria</taxon>
        <taxon>Acetobacterales</taxon>
        <taxon>Acetobacteraceae</taxon>
        <taxon>Entomobacter</taxon>
    </lineage>
</organism>
<dbReference type="NCBIfam" id="TIGR02300">
    <property type="entry name" value="FYDLN_acid"/>
    <property type="match status" value="1"/>
</dbReference>
<dbReference type="RefSeq" id="WP_203413290.1">
    <property type="nucleotide sequence ID" value="NZ_CP060244.1"/>
</dbReference>
<sequence>MAKPELGTKRTCVSCNARFYDLGVEPAICPKCGAEQPLEAPRLRRVSGTSSIEQSEQKLKKHPENDTDLDTDVDVDVDLDPDEDTETEDDLLEDTSDLDDDTDAIEAEIEVISDKDDHDN</sequence>